<name>A0A1Z1W0S4_9VIRU</name>
<feature type="domain" description="Hepatitis TT virus Orf2/Gyrovirus Vp2 N-terminal" evidence="2">
    <location>
        <begin position="7"/>
        <end position="46"/>
    </location>
</feature>
<evidence type="ECO:0000256" key="1">
    <source>
        <dbReference type="SAM" id="MobiDB-lite"/>
    </source>
</evidence>
<feature type="region of interest" description="Disordered" evidence="1">
    <location>
        <begin position="57"/>
        <end position="95"/>
    </location>
</feature>
<evidence type="ECO:0000313" key="3">
    <source>
        <dbReference type="EMBL" id="ARX79663.1"/>
    </source>
</evidence>
<dbReference type="GeneID" id="33133670"/>
<gene>
    <name evidence="3" type="primary">orf2</name>
</gene>
<feature type="compositionally biased region" description="Gly residues" evidence="1">
    <location>
        <begin position="59"/>
        <end position="77"/>
    </location>
</feature>
<organism evidence="3">
    <name type="scientific">Torque teno indri virus 1</name>
    <dbReference type="NCBI Taxonomy" id="2010248"/>
    <lineage>
        <taxon>Viruses</taxon>
        <taxon>Monodnaviria</taxon>
        <taxon>Shotokuvirae</taxon>
        <taxon>Commensaviricota</taxon>
        <taxon>Cardeaviricetes</taxon>
        <taxon>Sanitavirales</taxon>
        <taxon>Anelloviridae</taxon>
        <taxon>Chitorquevirus</taxon>
        <taxon>Chitorquevirus indri1</taxon>
    </lineage>
</organism>
<evidence type="ECO:0000259" key="2">
    <source>
        <dbReference type="Pfam" id="PF02957"/>
    </source>
</evidence>
<keyword evidence="4" id="KW-1185">Reference proteome</keyword>
<accession>A0A1Z1W0S4</accession>
<dbReference type="OrthoDB" id="11927at10239"/>
<evidence type="ECO:0000313" key="4">
    <source>
        <dbReference type="Proteomes" id="UP000201804"/>
    </source>
</evidence>
<dbReference type="Pfam" id="PF02957">
    <property type="entry name" value="TT_ORF2-like"/>
    <property type="match status" value="1"/>
</dbReference>
<protein>
    <submittedName>
        <fullName evidence="3">ORF2</fullName>
    </submittedName>
</protein>
<dbReference type="KEGG" id="vg:33133670"/>
<dbReference type="InterPro" id="IPR004118">
    <property type="entry name" value="HEV_TT_vir_Orf2/Gyrovir_Vp2_N"/>
</dbReference>
<dbReference type="PROSITE" id="PS51257">
    <property type="entry name" value="PROKAR_LIPOPROTEIN"/>
    <property type="match status" value="1"/>
</dbReference>
<dbReference type="Proteomes" id="UP000201804">
    <property type="component" value="Segment"/>
</dbReference>
<dbReference type="EMBL" id="MF187212">
    <property type="protein sequence ID" value="ARX79663.1"/>
    <property type="molecule type" value="Genomic_DNA"/>
</dbReference>
<sequence>MDYSRQKQNEAKWKLGINLAHSTWCSCGDWFGHLTCIYYRSGESSTAVQAKNKTPETCLGGGGEGGVYQGGGAGGGEDGGEDATIPDAALEDAEQ</sequence>
<dbReference type="RefSeq" id="YP_009380545.1">
    <property type="nucleotide sequence ID" value="NC_034978.1"/>
</dbReference>
<reference evidence="3" key="1">
    <citation type="submission" date="2017-05" db="EMBL/GenBank/DDBJ databases">
        <title>Complete Genome Sequence of Torque teno indri virus 1, a Novel Anellovirus Isolated from a Free-Living Lemur.</title>
        <authorList>
            <person name="Amatya R.Y."/>
            <person name="Porton I.J."/>
            <person name="Deem S.L."/>
            <person name="Wang D."/>
            <person name="Lim E.S."/>
        </authorList>
    </citation>
    <scope>NUCLEOTIDE SEQUENCE [LARGE SCALE GENOMIC DNA]</scope>
    <source>
        <strain evidence="3">Bet12.15</strain>
    </source>
</reference>
<proteinExistence type="predicted"/>